<dbReference type="EMBL" id="CP045119">
    <property type="protein sequence ID" value="QIN82250.1"/>
    <property type="molecule type" value="Genomic_DNA"/>
</dbReference>
<protein>
    <submittedName>
        <fullName evidence="1">DUF1508 domain-containing protein</fullName>
    </submittedName>
</protein>
<keyword evidence="2" id="KW-1185">Reference proteome</keyword>
<organism evidence="1 2">
    <name type="scientific">Rubrobacter tropicus</name>
    <dbReference type="NCBI Taxonomy" id="2653851"/>
    <lineage>
        <taxon>Bacteria</taxon>
        <taxon>Bacillati</taxon>
        <taxon>Actinomycetota</taxon>
        <taxon>Rubrobacteria</taxon>
        <taxon>Rubrobacterales</taxon>
        <taxon>Rubrobacteraceae</taxon>
        <taxon>Rubrobacter</taxon>
    </lineage>
</organism>
<dbReference type="Gene3D" id="2.30.29.80">
    <property type="match status" value="1"/>
</dbReference>
<gene>
    <name evidence="1" type="ORF">GBA63_05995</name>
</gene>
<name>A0A6G8Q714_9ACTN</name>
<evidence type="ECO:0000313" key="1">
    <source>
        <dbReference type="EMBL" id="QIN82250.1"/>
    </source>
</evidence>
<dbReference type="InterPro" id="IPR036913">
    <property type="entry name" value="YegP-like_sf"/>
</dbReference>
<dbReference type="KEGG" id="rub:GBA63_05995"/>
<dbReference type="RefSeq" id="WP_166172254.1">
    <property type="nucleotide sequence ID" value="NZ_CP045119.1"/>
</dbReference>
<proteinExistence type="predicted"/>
<sequence length="69" mass="7468">MTGKGRKFVLYRDFKTGYRWRLRSPTGETLAASASGHREKSACEAELRIFAADHPGAGILDATARGTVG</sequence>
<reference evidence="1 2" key="1">
    <citation type="submission" date="2019-10" db="EMBL/GenBank/DDBJ databases">
        <title>Rubrobacter sp nov SCSIO 52090 isolated from a deep-sea sediment in the South China Sea.</title>
        <authorList>
            <person name="Chen R.W."/>
        </authorList>
    </citation>
    <scope>NUCLEOTIDE SEQUENCE [LARGE SCALE GENOMIC DNA]</scope>
    <source>
        <strain evidence="1 2">SCSIO 52909</strain>
    </source>
</reference>
<accession>A0A6G8Q714</accession>
<dbReference type="SUPFAM" id="SSF160113">
    <property type="entry name" value="YegP-like"/>
    <property type="match status" value="1"/>
</dbReference>
<dbReference type="Proteomes" id="UP000501452">
    <property type="component" value="Chromosome"/>
</dbReference>
<evidence type="ECO:0000313" key="2">
    <source>
        <dbReference type="Proteomes" id="UP000501452"/>
    </source>
</evidence>
<dbReference type="AlphaFoldDB" id="A0A6G8Q714"/>